<dbReference type="Pfam" id="PF03235">
    <property type="entry name" value="GmrSD_N"/>
    <property type="match status" value="1"/>
</dbReference>
<keyword evidence="3" id="KW-1185">Reference proteome</keyword>
<dbReference type="RefSeq" id="WP_015106036.1">
    <property type="nucleotide sequence ID" value="NZ_AP026684.1"/>
</dbReference>
<dbReference type="InterPro" id="IPR004919">
    <property type="entry name" value="GmrSD_N"/>
</dbReference>
<evidence type="ECO:0000259" key="1">
    <source>
        <dbReference type="Pfam" id="PF03235"/>
    </source>
</evidence>
<dbReference type="EMBL" id="CDMK01000001">
    <property type="protein sequence ID" value="CRI33971.1"/>
    <property type="molecule type" value="Genomic_DNA"/>
</dbReference>
<dbReference type="AlphaFoldDB" id="A0A0K2Y4D0"/>
<evidence type="ECO:0000313" key="2">
    <source>
        <dbReference type="EMBL" id="CRI33971.1"/>
    </source>
</evidence>
<accession>A0A0K2Y4D0</accession>
<name>A0A0K2Y4D0_HELHE</name>
<protein>
    <recommendedName>
        <fullName evidence="1">GmrSD restriction endonucleases N-terminal domain-containing protein</fullName>
    </recommendedName>
</protein>
<feature type="domain" description="GmrSD restriction endonucleases N-terminal" evidence="1">
    <location>
        <begin position="25"/>
        <end position="224"/>
    </location>
</feature>
<reference evidence="3" key="1">
    <citation type="submission" date="2014-12" db="EMBL/GenBank/DDBJ databases">
        <authorList>
            <person name="Smet A."/>
        </authorList>
    </citation>
    <scope>NUCLEOTIDE SEQUENCE [LARGE SCALE GENOMIC DNA]</scope>
</reference>
<dbReference type="PANTHER" id="PTHR37292">
    <property type="entry name" value="VNG6097C"/>
    <property type="match status" value="1"/>
</dbReference>
<dbReference type="GeneID" id="76196604"/>
<dbReference type="Proteomes" id="UP000046090">
    <property type="component" value="Unassembled WGS sequence"/>
</dbReference>
<sequence>MLNCEDFFCNYSEKDCHELIHCLLEGEYKIPHFQRDFVWKKEQVAKFIDSLVRGFPTGSFLVWKTKERLQASKEIGNIFLREPKSGEICYVLDGQQRMSALFVVYQGLQVRRNPRVMDDYQEIMIRLEADEDKDFCFVRDSKAATGEVAVSVYDLISLSIVGVQQKYKLSAKATEYFEEFKKKIVKYRLPVIEVTNAPLDTAIEMFARVNTGGTKFSIFAMICAKFYIAPTADESQTIITDPGFDLQESMKGLRADLGRLNYDFDQPMAVMQLMSYFLHQNSPTPKKRIAKTTILKLDAKKVWENWESLASAFAHAAHLLKHDFKIPSFDFLPSIHSFLLMACFYALSGSKSPNATQLKHLRQLLFRGMFFGSNKSTDLLKQLDFVADIYAQKPLNLAKELPLSLAPDFLVVEKFSSRNTLHKAVLCVLASLEPCNFDNNSKVMLDNFFASEDMERTKKRNLHHFFPKNHLRHTAPKQNPDAIANMAFLSAQLNQEIKDKPPKIYIPEFQAKNPHLQDSLKTHLIDISDPKVLESYQDFLKLRATAILDKIKELT</sequence>
<dbReference type="PANTHER" id="PTHR37292:SF2">
    <property type="entry name" value="DUF262 DOMAIN-CONTAINING PROTEIN"/>
    <property type="match status" value="1"/>
</dbReference>
<proteinExistence type="predicted"/>
<evidence type="ECO:0000313" key="3">
    <source>
        <dbReference type="Proteomes" id="UP000046090"/>
    </source>
</evidence>
<gene>
    <name evidence="2" type="ORF">HHE01_16570</name>
</gene>
<organism evidence="2 3">
    <name type="scientific">Helicobacter heilmannii</name>
    <dbReference type="NCBI Taxonomy" id="35817"/>
    <lineage>
        <taxon>Bacteria</taxon>
        <taxon>Pseudomonadati</taxon>
        <taxon>Campylobacterota</taxon>
        <taxon>Epsilonproteobacteria</taxon>
        <taxon>Campylobacterales</taxon>
        <taxon>Helicobacteraceae</taxon>
        <taxon>Helicobacter</taxon>
    </lineage>
</organism>